<comment type="similarity">
    <text evidence="4">Belongs to the adenylate kinase family.</text>
</comment>
<dbReference type="Pfam" id="PF00406">
    <property type="entry name" value="ADK"/>
    <property type="match status" value="1"/>
</dbReference>
<dbReference type="CDD" id="cd01428">
    <property type="entry name" value="ADK"/>
    <property type="match status" value="1"/>
</dbReference>
<dbReference type="HAMAP" id="MF_00235">
    <property type="entry name" value="Adenylate_kinase_Adk"/>
    <property type="match status" value="1"/>
</dbReference>
<dbReference type="EMBL" id="CAJPEV010001941">
    <property type="protein sequence ID" value="CAG0894996.1"/>
    <property type="molecule type" value="Genomic_DNA"/>
</dbReference>
<sequence>HSPYRILDWCERWTVTLEKRDIASYDRSFAIRRCSLKSVVLFPQAESAHPIESEIEPSPVRDSKVPIIFVFGKILLFPLSSSIPRCSMDVGTRELVSICSGGPGSGKGTQCEKISAKYGYKHVSTGDLLREEVQSGSTRGQELSAIMAKGNLVPMDVVLDLLKERMVSLLQDAKGYLIDGYPREVVQAIAFENKIAPCSLVIYFNVSDDTMTKRLTKRGETSGRVDDNEETIRKRLQTFHNQTKPVLDKYVDITRTVPAEGEIDAIFAEVCKAIDSCIPQSK</sequence>
<dbReference type="Gene3D" id="3.40.50.300">
    <property type="entry name" value="P-loop containing nucleotide triphosphate hydrolases"/>
    <property type="match status" value="1"/>
</dbReference>
<keyword evidence="1 4" id="KW-0808">Transferase</keyword>
<evidence type="ECO:0000313" key="6">
    <source>
        <dbReference type="Proteomes" id="UP000677054"/>
    </source>
</evidence>
<dbReference type="PROSITE" id="PS00113">
    <property type="entry name" value="ADENYLATE_KINASE"/>
    <property type="match status" value="1"/>
</dbReference>
<keyword evidence="6" id="KW-1185">Reference proteome</keyword>
<dbReference type="GO" id="GO:0019205">
    <property type="term" value="F:nucleobase-containing compound kinase activity"/>
    <property type="evidence" value="ECO:0007669"/>
    <property type="project" value="InterPro"/>
</dbReference>
<evidence type="ECO:0000313" key="5">
    <source>
        <dbReference type="EMBL" id="CAD7248664.1"/>
    </source>
</evidence>
<evidence type="ECO:0008006" key="7">
    <source>
        <dbReference type="Google" id="ProtNLM"/>
    </source>
</evidence>
<organism evidence="5">
    <name type="scientific">Darwinula stevensoni</name>
    <dbReference type="NCBI Taxonomy" id="69355"/>
    <lineage>
        <taxon>Eukaryota</taxon>
        <taxon>Metazoa</taxon>
        <taxon>Ecdysozoa</taxon>
        <taxon>Arthropoda</taxon>
        <taxon>Crustacea</taxon>
        <taxon>Oligostraca</taxon>
        <taxon>Ostracoda</taxon>
        <taxon>Podocopa</taxon>
        <taxon>Podocopida</taxon>
        <taxon>Darwinulocopina</taxon>
        <taxon>Darwinuloidea</taxon>
        <taxon>Darwinulidae</taxon>
        <taxon>Darwinula</taxon>
    </lineage>
</organism>
<dbReference type="InterPro" id="IPR027417">
    <property type="entry name" value="P-loop_NTPase"/>
</dbReference>
<evidence type="ECO:0000256" key="2">
    <source>
        <dbReference type="ARBA" id="ARBA00022741"/>
    </source>
</evidence>
<protein>
    <recommendedName>
        <fullName evidence="7">Adenylate kinase</fullName>
    </recommendedName>
</protein>
<dbReference type="AlphaFoldDB" id="A0A7R8XJ63"/>
<feature type="non-terminal residue" evidence="5">
    <location>
        <position position="1"/>
    </location>
</feature>
<proteinExistence type="inferred from homology"/>
<keyword evidence="2" id="KW-0547">Nucleotide-binding</keyword>
<dbReference type="EMBL" id="LR901458">
    <property type="protein sequence ID" value="CAD7248664.1"/>
    <property type="molecule type" value="Genomic_DNA"/>
</dbReference>
<dbReference type="InterPro" id="IPR000850">
    <property type="entry name" value="Adenylat/UMP-CMP_kin"/>
</dbReference>
<dbReference type="PANTHER" id="PTHR23359">
    <property type="entry name" value="NUCLEOTIDE KINASE"/>
    <property type="match status" value="1"/>
</dbReference>
<dbReference type="OrthoDB" id="442176at2759"/>
<evidence type="ECO:0000256" key="3">
    <source>
        <dbReference type="ARBA" id="ARBA00022777"/>
    </source>
</evidence>
<dbReference type="InterPro" id="IPR033690">
    <property type="entry name" value="Adenylat_kinase_CS"/>
</dbReference>
<keyword evidence="3 4" id="KW-0418">Kinase</keyword>
<name>A0A7R8XJ63_9CRUS</name>
<gene>
    <name evidence="5" type="ORF">DSTB1V02_LOCUS8475</name>
</gene>
<dbReference type="SUPFAM" id="SSF52540">
    <property type="entry name" value="P-loop containing nucleoside triphosphate hydrolases"/>
    <property type="match status" value="1"/>
</dbReference>
<dbReference type="Proteomes" id="UP000677054">
    <property type="component" value="Unassembled WGS sequence"/>
</dbReference>
<reference evidence="5" key="1">
    <citation type="submission" date="2020-11" db="EMBL/GenBank/DDBJ databases">
        <authorList>
            <person name="Tran Van P."/>
        </authorList>
    </citation>
    <scope>NUCLEOTIDE SEQUENCE</scope>
</reference>
<dbReference type="PRINTS" id="PR00094">
    <property type="entry name" value="ADENYLTKNASE"/>
</dbReference>
<accession>A0A7R8XJ63</accession>
<evidence type="ECO:0000256" key="4">
    <source>
        <dbReference type="RuleBase" id="RU003330"/>
    </source>
</evidence>
<dbReference type="GO" id="GO:0005524">
    <property type="term" value="F:ATP binding"/>
    <property type="evidence" value="ECO:0007669"/>
    <property type="project" value="InterPro"/>
</dbReference>
<evidence type="ECO:0000256" key="1">
    <source>
        <dbReference type="ARBA" id="ARBA00022679"/>
    </source>
</evidence>
<dbReference type="GO" id="GO:0006139">
    <property type="term" value="P:nucleobase-containing compound metabolic process"/>
    <property type="evidence" value="ECO:0007669"/>
    <property type="project" value="InterPro"/>
</dbReference>